<comment type="caution">
    <text evidence="2">The sequence shown here is derived from an EMBL/GenBank/DDBJ whole genome shotgun (WGS) entry which is preliminary data.</text>
</comment>
<proteinExistence type="predicted"/>
<evidence type="ECO:0000313" key="2">
    <source>
        <dbReference type="EMBL" id="KAJ7364206.1"/>
    </source>
</evidence>
<name>A0AAD7F1F8_9AGAR</name>
<dbReference type="Proteomes" id="UP001218218">
    <property type="component" value="Unassembled WGS sequence"/>
</dbReference>
<accession>A0AAD7F1F8</accession>
<keyword evidence="3" id="KW-1185">Reference proteome</keyword>
<feature type="compositionally biased region" description="Polar residues" evidence="1">
    <location>
        <begin position="18"/>
        <end position="36"/>
    </location>
</feature>
<organism evidence="2 3">
    <name type="scientific">Mycena albidolilacea</name>
    <dbReference type="NCBI Taxonomy" id="1033008"/>
    <lineage>
        <taxon>Eukaryota</taxon>
        <taxon>Fungi</taxon>
        <taxon>Dikarya</taxon>
        <taxon>Basidiomycota</taxon>
        <taxon>Agaricomycotina</taxon>
        <taxon>Agaricomycetes</taxon>
        <taxon>Agaricomycetidae</taxon>
        <taxon>Agaricales</taxon>
        <taxon>Marasmiineae</taxon>
        <taxon>Mycenaceae</taxon>
        <taxon>Mycena</taxon>
    </lineage>
</organism>
<sequence>MSSTTIRPAASPKKRVGSANSPSGSRATSPKLSLTESPKKKKKHNPPKQAVTTTTPDTDDEYASFLRTYPQKFLQLPFPFLQIFVETNGTRLRVDRNEDYASLAQLARTVLTHLVESRVARSKILGILACISDDEEAKKALTTKLNDHRDVTPADILNYLINDTPTIVVKKLKLEQDHFVWGQVLKGQDTANELFISEELASTCPPPSKLTSDEVARQKAYHQLLTSITLFHEIVHCVSKFFFPHIITPKIGSVVSDNKGNGEAGWSFEEDYFSFRVHTIWNQTSSSRPDRMWKILNLVAVKDQVPDHRSLDQQTIGRILDSLNRAAVWRPPTSNLRRYYPSINHVRFRVGDAEPVEEKSEEEDQVPDFGLEMENVVFSTTCAPRGNPGLGLGLAPF</sequence>
<dbReference type="EMBL" id="JARIHO010000003">
    <property type="protein sequence ID" value="KAJ7364206.1"/>
    <property type="molecule type" value="Genomic_DNA"/>
</dbReference>
<dbReference type="AlphaFoldDB" id="A0AAD7F1F8"/>
<evidence type="ECO:0000256" key="1">
    <source>
        <dbReference type="SAM" id="MobiDB-lite"/>
    </source>
</evidence>
<protein>
    <submittedName>
        <fullName evidence="2">Uncharacterized protein</fullName>
    </submittedName>
</protein>
<gene>
    <name evidence="2" type="ORF">DFH08DRAFT_838584</name>
</gene>
<feature type="region of interest" description="Disordered" evidence="1">
    <location>
        <begin position="1"/>
        <end position="57"/>
    </location>
</feature>
<evidence type="ECO:0000313" key="3">
    <source>
        <dbReference type="Proteomes" id="UP001218218"/>
    </source>
</evidence>
<reference evidence="2" key="1">
    <citation type="submission" date="2023-03" db="EMBL/GenBank/DDBJ databases">
        <title>Massive genome expansion in bonnet fungi (Mycena s.s.) driven by repeated elements and novel gene families across ecological guilds.</title>
        <authorList>
            <consortium name="Lawrence Berkeley National Laboratory"/>
            <person name="Harder C.B."/>
            <person name="Miyauchi S."/>
            <person name="Viragh M."/>
            <person name="Kuo A."/>
            <person name="Thoen E."/>
            <person name="Andreopoulos B."/>
            <person name="Lu D."/>
            <person name="Skrede I."/>
            <person name="Drula E."/>
            <person name="Henrissat B."/>
            <person name="Morin E."/>
            <person name="Kohler A."/>
            <person name="Barry K."/>
            <person name="LaButti K."/>
            <person name="Morin E."/>
            <person name="Salamov A."/>
            <person name="Lipzen A."/>
            <person name="Mereny Z."/>
            <person name="Hegedus B."/>
            <person name="Baldrian P."/>
            <person name="Stursova M."/>
            <person name="Weitz H."/>
            <person name="Taylor A."/>
            <person name="Grigoriev I.V."/>
            <person name="Nagy L.G."/>
            <person name="Martin F."/>
            <person name="Kauserud H."/>
        </authorList>
    </citation>
    <scope>NUCLEOTIDE SEQUENCE</scope>
    <source>
        <strain evidence="2">CBHHK002</strain>
    </source>
</reference>